<keyword evidence="11" id="KW-1185">Reference proteome</keyword>
<comment type="caution">
    <text evidence="10">The sequence shown here is derived from an EMBL/GenBank/DDBJ whole genome shotgun (WGS) entry which is preliminary data.</text>
</comment>
<dbReference type="AlphaFoldDB" id="A0A9W6IL23"/>
<dbReference type="Gene3D" id="1.10.8.640">
    <property type="entry name" value="Cytochrome C biogenesis protein"/>
    <property type="match status" value="1"/>
</dbReference>
<evidence type="ECO:0000256" key="5">
    <source>
        <dbReference type="ARBA" id="ARBA00022748"/>
    </source>
</evidence>
<accession>A0A9W6IL23</accession>
<dbReference type="InterPro" id="IPR051263">
    <property type="entry name" value="C-type_cytochrome_biogenesis"/>
</dbReference>
<keyword evidence="7" id="KW-0812">Transmembrane</keyword>
<dbReference type="GO" id="GO:0017004">
    <property type="term" value="P:cytochrome complex assembly"/>
    <property type="evidence" value="ECO:0007669"/>
    <property type="project" value="UniProtKB-KW"/>
</dbReference>
<proteinExistence type="inferred from homology"/>
<dbReference type="InterPro" id="IPR038297">
    <property type="entry name" value="CcmH/CycL/NrfF/Ccl2_sf"/>
</dbReference>
<keyword evidence="5" id="KW-0201">Cytochrome c-type biogenesis</keyword>
<keyword evidence="4 7" id="KW-0732">Signal</keyword>
<evidence type="ECO:0000256" key="1">
    <source>
        <dbReference type="ARBA" id="ARBA00010342"/>
    </source>
</evidence>
<feature type="transmembrane region" description="Helical" evidence="7">
    <location>
        <begin position="105"/>
        <end position="126"/>
    </location>
</feature>
<reference evidence="10" key="1">
    <citation type="journal article" date="2014" name="Int. J. Syst. Evol. Microbiol.">
        <title>Complete genome sequence of Corynebacterium casei LMG S-19264T (=DSM 44701T), isolated from a smear-ripened cheese.</title>
        <authorList>
            <consortium name="US DOE Joint Genome Institute (JGI-PGF)"/>
            <person name="Walter F."/>
            <person name="Albersmeier A."/>
            <person name="Kalinowski J."/>
            <person name="Ruckert C."/>
        </authorList>
    </citation>
    <scope>NUCLEOTIDE SEQUENCE</scope>
    <source>
        <strain evidence="10">VKM B-1513</strain>
    </source>
</reference>
<comment type="function">
    <text evidence="7">Possible subunit of a heme lyase.</text>
</comment>
<dbReference type="RefSeq" id="WP_271185453.1">
    <property type="nucleotide sequence ID" value="NZ_BSFE01000001.1"/>
</dbReference>
<name>A0A9W6IL23_9PROT</name>
<dbReference type="Pfam" id="PF03918">
    <property type="entry name" value="CcmH"/>
    <property type="match status" value="1"/>
</dbReference>
<dbReference type="InterPro" id="IPR005616">
    <property type="entry name" value="CcmH/CycL/Ccl2/NrfF_N"/>
</dbReference>
<evidence type="ECO:0000256" key="6">
    <source>
        <dbReference type="ARBA" id="ARBA00023004"/>
    </source>
</evidence>
<keyword evidence="7" id="KW-1133">Transmembrane helix</keyword>
<dbReference type="Proteomes" id="UP001143486">
    <property type="component" value="Unassembled WGS sequence"/>
</dbReference>
<feature type="domain" description="CcmH/CycL/Ccl2/NrfF N-terminal" evidence="9">
    <location>
        <begin position="10"/>
        <end position="149"/>
    </location>
</feature>
<comment type="similarity">
    <text evidence="1 7">Belongs to the CcmH/CycL/Ccl2/NrfF family.</text>
</comment>
<evidence type="ECO:0000256" key="4">
    <source>
        <dbReference type="ARBA" id="ARBA00022729"/>
    </source>
</evidence>
<keyword evidence="2 7" id="KW-0349">Heme</keyword>
<evidence type="ECO:0000256" key="2">
    <source>
        <dbReference type="ARBA" id="ARBA00022617"/>
    </source>
</evidence>
<feature type="signal peptide" evidence="7">
    <location>
        <begin position="1"/>
        <end position="20"/>
    </location>
</feature>
<evidence type="ECO:0000313" key="11">
    <source>
        <dbReference type="Proteomes" id="UP001143486"/>
    </source>
</evidence>
<evidence type="ECO:0000256" key="7">
    <source>
        <dbReference type="RuleBase" id="RU364112"/>
    </source>
</evidence>
<evidence type="ECO:0000313" key="10">
    <source>
        <dbReference type="EMBL" id="GLK51060.1"/>
    </source>
</evidence>
<organism evidence="10 11">
    <name type="scientific">Maricaulis virginensis</name>
    <dbReference type="NCBI Taxonomy" id="144022"/>
    <lineage>
        <taxon>Bacteria</taxon>
        <taxon>Pseudomonadati</taxon>
        <taxon>Pseudomonadota</taxon>
        <taxon>Alphaproteobacteria</taxon>
        <taxon>Maricaulales</taxon>
        <taxon>Maricaulaceae</taxon>
        <taxon>Maricaulis</taxon>
    </lineage>
</organism>
<keyword evidence="3 7" id="KW-0479">Metal-binding</keyword>
<gene>
    <name evidence="10" type="primary">ccmH</name>
    <name evidence="10" type="ORF">GCM10017621_05680</name>
</gene>
<dbReference type="PANTHER" id="PTHR47870">
    <property type="entry name" value="CYTOCHROME C-TYPE BIOGENESIS PROTEIN CCMH"/>
    <property type="match status" value="1"/>
</dbReference>
<feature type="region of interest" description="Disordered" evidence="8">
    <location>
        <begin position="136"/>
        <end position="157"/>
    </location>
</feature>
<dbReference type="EMBL" id="BSFE01000001">
    <property type="protein sequence ID" value="GLK51060.1"/>
    <property type="molecule type" value="Genomic_DNA"/>
</dbReference>
<keyword evidence="7" id="KW-0472">Membrane</keyword>
<feature type="chain" id="PRO_5041018509" description="Cytochrome c-type biogenesis protein" evidence="7">
    <location>
        <begin position="21"/>
        <end position="157"/>
    </location>
</feature>
<evidence type="ECO:0000256" key="3">
    <source>
        <dbReference type="ARBA" id="ARBA00022723"/>
    </source>
</evidence>
<dbReference type="GO" id="GO:0046872">
    <property type="term" value="F:metal ion binding"/>
    <property type="evidence" value="ECO:0007669"/>
    <property type="project" value="UniProtKB-KW"/>
</dbReference>
<evidence type="ECO:0000259" key="9">
    <source>
        <dbReference type="Pfam" id="PF03918"/>
    </source>
</evidence>
<dbReference type="CDD" id="cd16378">
    <property type="entry name" value="CcmH_N"/>
    <property type="match status" value="1"/>
</dbReference>
<keyword evidence="6 7" id="KW-0408">Iron</keyword>
<dbReference type="PANTHER" id="PTHR47870:SF1">
    <property type="entry name" value="CYTOCHROME C-TYPE BIOGENESIS PROTEIN CCMH"/>
    <property type="match status" value="1"/>
</dbReference>
<evidence type="ECO:0000256" key="8">
    <source>
        <dbReference type="SAM" id="MobiDB-lite"/>
    </source>
</evidence>
<sequence length="157" mass="16896">MRQMLAAMLAGLMLAGAALASPGPEERMEDARLEARARALYDQLRCVVCQSQSIDDSNAPLAADLRAVVRERLLAGDSDAEVKAYLQDRYGDYVLMLPPVQGNTIALWLFPLVVLAGGGIAILVFVRGQRRTFMAGDDTGEGDDARARALSDEEGLS</sequence>
<dbReference type="GO" id="GO:0005886">
    <property type="term" value="C:plasma membrane"/>
    <property type="evidence" value="ECO:0007669"/>
    <property type="project" value="TreeGrafter"/>
</dbReference>
<reference evidence="10" key="2">
    <citation type="submission" date="2023-01" db="EMBL/GenBank/DDBJ databases">
        <authorList>
            <person name="Sun Q."/>
            <person name="Evtushenko L."/>
        </authorList>
    </citation>
    <scope>NUCLEOTIDE SEQUENCE</scope>
    <source>
        <strain evidence="10">VKM B-1513</strain>
    </source>
</reference>
<protein>
    <recommendedName>
        <fullName evidence="7">Cytochrome c-type biogenesis protein</fullName>
    </recommendedName>
</protein>